<comment type="caution">
    <text evidence="1">The sequence shown here is derived from an EMBL/GenBank/DDBJ whole genome shotgun (WGS) entry which is preliminary data.</text>
</comment>
<protein>
    <submittedName>
        <fullName evidence="1">Uncharacterized protein</fullName>
    </submittedName>
</protein>
<reference evidence="1" key="1">
    <citation type="journal article" date="2014" name="Front. Microbiol.">
        <title>High frequency of phylogenetically diverse reductive dehalogenase-homologous genes in deep subseafloor sedimentary metagenomes.</title>
        <authorList>
            <person name="Kawai M."/>
            <person name="Futagami T."/>
            <person name="Toyoda A."/>
            <person name="Takaki Y."/>
            <person name="Nishi S."/>
            <person name="Hori S."/>
            <person name="Arai W."/>
            <person name="Tsubouchi T."/>
            <person name="Morono Y."/>
            <person name="Uchiyama I."/>
            <person name="Ito T."/>
            <person name="Fujiyama A."/>
            <person name="Inagaki F."/>
            <person name="Takami H."/>
        </authorList>
    </citation>
    <scope>NUCLEOTIDE SEQUENCE</scope>
    <source>
        <strain evidence="1">Expedition CK06-06</strain>
    </source>
</reference>
<organism evidence="1">
    <name type="scientific">marine sediment metagenome</name>
    <dbReference type="NCBI Taxonomy" id="412755"/>
    <lineage>
        <taxon>unclassified sequences</taxon>
        <taxon>metagenomes</taxon>
        <taxon>ecological metagenomes</taxon>
    </lineage>
</organism>
<dbReference type="AlphaFoldDB" id="X1UVJ6"/>
<gene>
    <name evidence="1" type="ORF">S12H4_53642</name>
</gene>
<feature type="non-terminal residue" evidence="1">
    <location>
        <position position="1"/>
    </location>
</feature>
<name>X1UVJ6_9ZZZZ</name>
<accession>X1UVJ6</accession>
<sequence length="59" mass="6498">CGQETNIVGMANGRPIIQHGFGQYETPAQYNMDERAITYGVTEEFTAATSRHSLYLTAS</sequence>
<proteinExistence type="predicted"/>
<dbReference type="EMBL" id="BARW01034179">
    <property type="protein sequence ID" value="GAJ03911.1"/>
    <property type="molecule type" value="Genomic_DNA"/>
</dbReference>
<evidence type="ECO:0000313" key="1">
    <source>
        <dbReference type="EMBL" id="GAJ03911.1"/>
    </source>
</evidence>